<keyword evidence="7 12" id="KW-0812">Transmembrane</keyword>
<dbReference type="GO" id="GO:0009401">
    <property type="term" value="P:phosphoenolpyruvate-dependent sugar phosphotransferase system"/>
    <property type="evidence" value="ECO:0007669"/>
    <property type="project" value="UniProtKB-KW"/>
</dbReference>
<dbReference type="CDD" id="cd00212">
    <property type="entry name" value="PTS_IIB_glc"/>
    <property type="match status" value="1"/>
</dbReference>
<dbReference type="RefSeq" id="WP_041900624.1">
    <property type="nucleotide sequence ID" value="NZ_CP010086.2"/>
</dbReference>
<dbReference type="InterPro" id="IPR013013">
    <property type="entry name" value="PTS_EIIC_1"/>
</dbReference>
<dbReference type="Gene3D" id="3.30.1360.60">
    <property type="entry name" value="Glucose permease domain IIB"/>
    <property type="match status" value="1"/>
</dbReference>
<dbReference type="OrthoDB" id="9764327at2"/>
<dbReference type="InterPro" id="IPR036878">
    <property type="entry name" value="Glu_permease_IIB"/>
</dbReference>
<evidence type="ECO:0000259" key="14">
    <source>
        <dbReference type="PROSITE" id="PS51103"/>
    </source>
</evidence>
<keyword evidence="10 12" id="KW-0472">Membrane</keyword>
<keyword evidence="3" id="KW-1003">Cell membrane</keyword>
<feature type="transmembrane region" description="Helical" evidence="12">
    <location>
        <begin position="312"/>
        <end position="330"/>
    </location>
</feature>
<dbReference type="PANTHER" id="PTHR30009:SF24">
    <property type="entry name" value="PTS SYSTEM, IIBC COMPONENT"/>
    <property type="match status" value="1"/>
</dbReference>
<evidence type="ECO:0000256" key="12">
    <source>
        <dbReference type="SAM" id="Phobius"/>
    </source>
</evidence>
<evidence type="ECO:0000256" key="5">
    <source>
        <dbReference type="ARBA" id="ARBA00022679"/>
    </source>
</evidence>
<comment type="subcellular location">
    <subcellularLocation>
        <location evidence="1">Cell membrane</location>
        <topology evidence="1">Multi-pass membrane protein</topology>
    </subcellularLocation>
</comment>
<dbReference type="Pfam" id="PF02378">
    <property type="entry name" value="PTS_EIIC"/>
    <property type="match status" value="1"/>
</dbReference>
<dbReference type="PROSITE" id="PS51103">
    <property type="entry name" value="PTS_EIIC_TYPE_1"/>
    <property type="match status" value="1"/>
</dbReference>
<dbReference type="InterPro" id="IPR001996">
    <property type="entry name" value="PTS_IIB_1"/>
</dbReference>
<dbReference type="SUPFAM" id="SSF55604">
    <property type="entry name" value="Glucose permease domain IIB"/>
    <property type="match status" value="1"/>
</dbReference>
<keyword evidence="8" id="KW-0418">Kinase</keyword>
<feature type="domain" description="PTS EIIB type-1" evidence="13">
    <location>
        <begin position="451"/>
        <end position="531"/>
    </location>
</feature>
<evidence type="ECO:0000259" key="13">
    <source>
        <dbReference type="PROSITE" id="PS51098"/>
    </source>
</evidence>
<protein>
    <submittedName>
        <fullName evidence="15">PTS glucose transporter subunit IIBC</fullName>
    </submittedName>
</protein>
<evidence type="ECO:0000256" key="4">
    <source>
        <dbReference type="ARBA" id="ARBA00022597"/>
    </source>
</evidence>
<dbReference type="InterPro" id="IPR050429">
    <property type="entry name" value="PTS_Glucose_EIICBA"/>
</dbReference>
<evidence type="ECO:0000256" key="11">
    <source>
        <dbReference type="PROSITE-ProRule" id="PRU00421"/>
    </source>
</evidence>
<keyword evidence="2" id="KW-0813">Transport</keyword>
<dbReference type="AlphaFoldDB" id="A0A0B5QYP6"/>
<proteinExistence type="predicted"/>
<dbReference type="GO" id="GO:0090563">
    <property type="term" value="F:protein-phosphocysteine-sugar phosphotransferase activity"/>
    <property type="evidence" value="ECO:0007669"/>
    <property type="project" value="TreeGrafter"/>
</dbReference>
<reference evidence="16" key="1">
    <citation type="submission" date="2014-12" db="EMBL/GenBank/DDBJ databases">
        <title>Genome sequence of Clostridium beijerinckii strain 59B.</title>
        <authorList>
            <person name="Little G.T."/>
            <person name="Minton N.P."/>
        </authorList>
    </citation>
    <scope>NUCLEOTIDE SEQUENCE [LARGE SCALE GENOMIC DNA]</scope>
    <source>
        <strain evidence="16">59B</strain>
    </source>
</reference>
<dbReference type="Pfam" id="PF00367">
    <property type="entry name" value="PTS_EIIB"/>
    <property type="match status" value="1"/>
</dbReference>
<dbReference type="GO" id="GO:0008982">
    <property type="term" value="F:protein-N(PI)-phosphohistidine-sugar phosphotransferase activity"/>
    <property type="evidence" value="ECO:0007669"/>
    <property type="project" value="InterPro"/>
</dbReference>
<evidence type="ECO:0000313" key="15">
    <source>
        <dbReference type="EMBL" id="AJH02144.1"/>
    </source>
</evidence>
<sequence>MKDKIMNAMQRFSKAMFIPVLILPIVGILIAFGNILTNTKLAEYAPFLKNSVIFGFGKILSGSLVPILSNLGIIFCVGLAVGLAKEKKAESGFTSVLVYLIFNNAMNIFLSLSGKLVNPNNLRGSGQAIVLGTQVLDMGVFLGIILGIVVAYFHNKYCKKEFNGAFQIYGGSRLVFLILIPVVVVLAVILSYVWPSVQWGISSLGYYIQKSGNFGVFMYGTLERLLIPTGLHHLVYTPFLYSQLGGIETIGGKAIEGARNIYFAQIADPSIKVLSSTVIWDARGLSKMFGLVGACLALYHTADADKKKKARAILIPAAVTSIIAGVTEPIEFSFLFTAPILFGVHAVLSGLGMVALNILNVRAIAPNGFIDFLLYNLPLGIEKTGWPMFILVGVAQFAVYYVIFRFLIVKLNLKTTGREDSNEEVKLYTKQDYKDKVTGDQGSEDRESTSGNEALVIIEALGGKENIKKVDNCFTRLRLILDDTSKVDEATLKGTGATGVVKKGENVQVIYGLHVTRIRSIVDEALGIVGE</sequence>
<evidence type="ECO:0000256" key="8">
    <source>
        <dbReference type="ARBA" id="ARBA00022777"/>
    </source>
</evidence>
<evidence type="ECO:0000256" key="3">
    <source>
        <dbReference type="ARBA" id="ARBA00022475"/>
    </source>
</evidence>
<dbReference type="EMBL" id="CP010086">
    <property type="protein sequence ID" value="AJH02144.1"/>
    <property type="molecule type" value="Genomic_DNA"/>
</dbReference>
<feature type="transmembrane region" description="Helical" evidence="12">
    <location>
        <begin position="96"/>
        <end position="117"/>
    </location>
</feature>
<feature type="active site" description="Phosphocysteine intermediate; for EIIB activity" evidence="11">
    <location>
        <position position="473"/>
    </location>
</feature>
<feature type="domain" description="PTS EIIC type-1" evidence="14">
    <location>
        <begin position="3"/>
        <end position="420"/>
    </location>
</feature>
<dbReference type="KEGG" id="cbei:LF65_05637"/>
<organism evidence="15 16">
    <name type="scientific">Clostridium beijerinckii</name>
    <name type="common">Clostridium MP</name>
    <dbReference type="NCBI Taxonomy" id="1520"/>
    <lineage>
        <taxon>Bacteria</taxon>
        <taxon>Bacillati</taxon>
        <taxon>Bacillota</taxon>
        <taxon>Clostridia</taxon>
        <taxon>Eubacteriales</taxon>
        <taxon>Clostridiaceae</taxon>
        <taxon>Clostridium</taxon>
    </lineage>
</organism>
<evidence type="ECO:0000313" key="16">
    <source>
        <dbReference type="Proteomes" id="UP000031866"/>
    </source>
</evidence>
<gene>
    <name evidence="15" type="ORF">LF65_05637</name>
</gene>
<dbReference type="PROSITE" id="PS51098">
    <property type="entry name" value="PTS_EIIB_TYPE_1"/>
    <property type="match status" value="1"/>
</dbReference>
<evidence type="ECO:0000256" key="2">
    <source>
        <dbReference type="ARBA" id="ARBA00022448"/>
    </source>
</evidence>
<keyword evidence="9 12" id="KW-1133">Transmembrane helix</keyword>
<keyword evidence="6" id="KW-0598">Phosphotransferase system</keyword>
<keyword evidence="5" id="KW-0808">Transferase</keyword>
<dbReference type="PANTHER" id="PTHR30009">
    <property type="entry name" value="CYTOCHROME C-TYPE SYNTHESIS PROTEIN AND PTS TRANSMEMBRANE COMPONENT"/>
    <property type="match status" value="1"/>
</dbReference>
<feature type="transmembrane region" description="Helical" evidence="12">
    <location>
        <begin position="56"/>
        <end position="84"/>
    </location>
</feature>
<feature type="transmembrane region" description="Helical" evidence="12">
    <location>
        <begin position="336"/>
        <end position="356"/>
    </location>
</feature>
<evidence type="ECO:0000256" key="6">
    <source>
        <dbReference type="ARBA" id="ARBA00022683"/>
    </source>
</evidence>
<dbReference type="PROSITE" id="PS01035">
    <property type="entry name" value="PTS_EIIB_TYPE_1_CYS"/>
    <property type="match status" value="1"/>
</dbReference>
<dbReference type="STRING" id="1520.LF65_05637"/>
<feature type="transmembrane region" description="Helical" evidence="12">
    <location>
        <begin position="129"/>
        <end position="153"/>
    </location>
</feature>
<keyword evidence="4 15" id="KW-0762">Sugar transport</keyword>
<dbReference type="NCBIfam" id="TIGR00826">
    <property type="entry name" value="EIIB_glc"/>
    <property type="match status" value="1"/>
</dbReference>
<dbReference type="GO" id="GO:0005886">
    <property type="term" value="C:plasma membrane"/>
    <property type="evidence" value="ECO:0007669"/>
    <property type="project" value="UniProtKB-SubCell"/>
</dbReference>
<dbReference type="InterPro" id="IPR003352">
    <property type="entry name" value="PTS_EIIC"/>
</dbReference>
<evidence type="ECO:0000256" key="9">
    <source>
        <dbReference type="ARBA" id="ARBA00022989"/>
    </source>
</evidence>
<feature type="transmembrane region" description="Helical" evidence="12">
    <location>
        <begin position="174"/>
        <end position="194"/>
    </location>
</feature>
<dbReference type="GO" id="GO:0016301">
    <property type="term" value="F:kinase activity"/>
    <property type="evidence" value="ECO:0007669"/>
    <property type="project" value="UniProtKB-KW"/>
</dbReference>
<accession>A0A0B5QYP6</accession>
<feature type="transmembrane region" description="Helical" evidence="12">
    <location>
        <begin position="12"/>
        <end position="36"/>
    </location>
</feature>
<evidence type="ECO:0000256" key="7">
    <source>
        <dbReference type="ARBA" id="ARBA00022692"/>
    </source>
</evidence>
<evidence type="ECO:0000256" key="1">
    <source>
        <dbReference type="ARBA" id="ARBA00004651"/>
    </source>
</evidence>
<dbReference type="Proteomes" id="UP000031866">
    <property type="component" value="Chromosome"/>
</dbReference>
<feature type="transmembrane region" description="Helical" evidence="12">
    <location>
        <begin position="387"/>
        <end position="408"/>
    </location>
</feature>
<name>A0A0B5QYP6_CLOBE</name>
<evidence type="ECO:0000256" key="10">
    <source>
        <dbReference type="ARBA" id="ARBA00023136"/>
    </source>
</evidence>
<dbReference type="InterPro" id="IPR018113">
    <property type="entry name" value="PTrfase_EIIB_Cys"/>
</dbReference>